<feature type="compositionally biased region" description="Basic and acidic residues" evidence="1">
    <location>
        <begin position="274"/>
        <end position="298"/>
    </location>
</feature>
<dbReference type="NCBIfam" id="TIGR01714">
    <property type="entry name" value="phage_rep_org_N"/>
    <property type="match status" value="1"/>
</dbReference>
<comment type="caution">
    <text evidence="3">The sequence shown here is derived from an EMBL/GenBank/DDBJ whole genome shotgun (WGS) entry which is preliminary data.</text>
</comment>
<dbReference type="EMBL" id="JABCAG010000023">
    <property type="protein sequence ID" value="NMP58584.1"/>
    <property type="molecule type" value="Genomic_DNA"/>
</dbReference>
<gene>
    <name evidence="3" type="ORF">HI921_08925</name>
</gene>
<protein>
    <submittedName>
        <fullName evidence="3">DnaD domain protein</fullName>
    </submittedName>
</protein>
<dbReference type="InterPro" id="IPR053162">
    <property type="entry name" value="DnaD"/>
</dbReference>
<dbReference type="InterPro" id="IPR034829">
    <property type="entry name" value="DnaD-like_sf"/>
</dbReference>
<dbReference type="PANTHER" id="PTHR37293">
    <property type="entry name" value="PHAGE REPLICATION PROTEIN-RELATED"/>
    <property type="match status" value="1"/>
</dbReference>
<evidence type="ECO:0000256" key="1">
    <source>
        <dbReference type="SAM" id="MobiDB-lite"/>
    </source>
</evidence>
<dbReference type="PANTHER" id="PTHR37293:SF7">
    <property type="entry name" value="HYPOTHETICAL PHAGE PROTEIN"/>
    <property type="match status" value="1"/>
</dbReference>
<proteinExistence type="predicted"/>
<feature type="domain" description="Phage replisome organiser N-terminal" evidence="2">
    <location>
        <begin position="11"/>
        <end position="128"/>
    </location>
</feature>
<dbReference type="Pfam" id="PF09681">
    <property type="entry name" value="Phage_rep_org_N"/>
    <property type="match status" value="1"/>
</dbReference>
<dbReference type="Gene3D" id="1.10.10.630">
    <property type="entry name" value="DnaD domain-like"/>
    <property type="match status" value="1"/>
</dbReference>
<dbReference type="InterPro" id="IPR010056">
    <property type="entry name" value="Phage_rep_org__N"/>
</dbReference>
<organism evidence="3 4">
    <name type="scientific">Enterococcus mundtii</name>
    <dbReference type="NCBI Taxonomy" id="53346"/>
    <lineage>
        <taxon>Bacteria</taxon>
        <taxon>Bacillati</taxon>
        <taxon>Bacillota</taxon>
        <taxon>Bacilli</taxon>
        <taxon>Lactobacillales</taxon>
        <taxon>Enterococcaceae</taxon>
        <taxon>Enterococcus</taxon>
    </lineage>
</organism>
<feature type="compositionally biased region" description="Polar residues" evidence="1">
    <location>
        <begin position="262"/>
        <end position="271"/>
    </location>
</feature>
<accession>A0A848MUL5</accession>
<evidence type="ECO:0000259" key="2">
    <source>
        <dbReference type="Pfam" id="PF09681"/>
    </source>
</evidence>
<evidence type="ECO:0000313" key="4">
    <source>
        <dbReference type="Proteomes" id="UP000557857"/>
    </source>
</evidence>
<reference evidence="3 4" key="1">
    <citation type="submission" date="2020-04" db="EMBL/GenBank/DDBJ databases">
        <authorList>
            <person name="Abaymova A."/>
            <person name="Teymurazov M."/>
            <person name="Tazyna O."/>
            <person name="Chatushin Y."/>
            <person name="Svetoch E."/>
            <person name="Pereligyn V."/>
            <person name="Pohylenko V."/>
            <person name="Platonov M."/>
            <person name="Kartsev N."/>
            <person name="Skryabin Y."/>
            <person name="Sizova A."/>
            <person name="Solomentsev V."/>
            <person name="Kislichkina A."/>
            <person name="Bogun A."/>
        </authorList>
    </citation>
    <scope>NUCLEOTIDE SEQUENCE [LARGE SCALE GENOMIC DNA]</scope>
    <source>
        <strain evidence="4">SCPM-O-B-8398 (E28)</strain>
    </source>
</reference>
<dbReference type="RefSeq" id="WP_169058673.1">
    <property type="nucleotide sequence ID" value="NZ_JABCAG010000023.1"/>
</dbReference>
<feature type="region of interest" description="Disordered" evidence="1">
    <location>
        <begin position="253"/>
        <end position="298"/>
    </location>
</feature>
<dbReference type="Proteomes" id="UP000557857">
    <property type="component" value="Unassembled WGS sequence"/>
</dbReference>
<dbReference type="AlphaFoldDB" id="A0A848MUL5"/>
<evidence type="ECO:0000313" key="3">
    <source>
        <dbReference type="EMBL" id="NMP58584.1"/>
    </source>
</evidence>
<sequence>MSDKQKRRYYWLKLKEDFFEEDTIEWLEEQPNGKEYCLFYLKLCLKSLKTEGLLVRNVGNLMIPYDPESLAKLTNSNADTVKVAMDLFNKIGLIKILDSGEIYLNQLSELVGSETEYARQKRVQRAREDNVQKLSGKGRLELEKEIDIEKELEKDKDIEKQDASELKQYSIQIYSYLEKNGFGSPYGNTMGDNINFWLKDLEEAGLTIEQADAWIIHGVNTAIENNNRRWNYLDGILKNRFNKRLFSKAAIEGEEERRKNQQAKPSISKYQKNVRREKLPDWVDKPQEEKTIDPHKKAEIDARFEAYLSQRNQEGEGNES</sequence>
<name>A0A848MUL5_ENTMU</name>
<dbReference type="SUPFAM" id="SSF158499">
    <property type="entry name" value="DnaD domain-like"/>
    <property type="match status" value="1"/>
</dbReference>